<dbReference type="SUPFAM" id="SSF56176">
    <property type="entry name" value="FAD-binding/transporter-associated domain-like"/>
    <property type="match status" value="1"/>
</dbReference>
<dbReference type="InterPro" id="IPR016166">
    <property type="entry name" value="FAD-bd_PCMH"/>
</dbReference>
<dbReference type="EMBL" id="BAUL01000248">
    <property type="protein sequence ID" value="GAD98483.1"/>
    <property type="molecule type" value="Genomic_DNA"/>
</dbReference>
<dbReference type="GO" id="GO:0071949">
    <property type="term" value="F:FAD binding"/>
    <property type="evidence" value="ECO:0007669"/>
    <property type="project" value="InterPro"/>
</dbReference>
<comment type="caution">
    <text evidence="6">The sequence shown here is derived from an EMBL/GenBank/DDBJ whole genome shotgun (WGS) entry which is preliminary data.</text>
</comment>
<reference evidence="7" key="1">
    <citation type="journal article" date="2014" name="Genome Announc.">
        <title>Draft genome sequence of the formaldehyde-resistant fungus Byssochlamys spectabilis No. 5 (anamorph Paecilomyces variotii No. 5) (NBRC109023).</title>
        <authorList>
            <person name="Oka T."/>
            <person name="Ekino K."/>
            <person name="Fukuda K."/>
            <person name="Nomura Y."/>
        </authorList>
    </citation>
    <scope>NUCLEOTIDE SEQUENCE [LARGE SCALE GENOMIC DNA]</scope>
    <source>
        <strain evidence="7">No. 5 / NBRC 109023</strain>
    </source>
</reference>
<dbReference type="InParanoid" id="V5G271"/>
<evidence type="ECO:0000313" key="6">
    <source>
        <dbReference type="EMBL" id="GAD98483.1"/>
    </source>
</evidence>
<dbReference type="Pfam" id="PF01565">
    <property type="entry name" value="FAD_binding_4"/>
    <property type="match status" value="1"/>
</dbReference>
<keyword evidence="3" id="KW-0274">FAD</keyword>
<dbReference type="PROSITE" id="PS51387">
    <property type="entry name" value="FAD_PCMH"/>
    <property type="match status" value="1"/>
</dbReference>
<dbReference type="HOGENOM" id="CLU_018354_1_1_1"/>
<keyword evidence="4" id="KW-0560">Oxidoreductase</keyword>
<evidence type="ECO:0000313" key="7">
    <source>
        <dbReference type="Proteomes" id="UP000018001"/>
    </source>
</evidence>
<protein>
    <recommendedName>
        <fullName evidence="5">FAD-binding PCMH-type domain-containing protein</fullName>
    </recommendedName>
</protein>
<evidence type="ECO:0000259" key="5">
    <source>
        <dbReference type="PROSITE" id="PS51387"/>
    </source>
</evidence>
<organism evidence="6 7">
    <name type="scientific">Byssochlamys spectabilis (strain No. 5 / NBRC 109023)</name>
    <name type="common">Paecilomyces variotii</name>
    <dbReference type="NCBI Taxonomy" id="1356009"/>
    <lineage>
        <taxon>Eukaryota</taxon>
        <taxon>Fungi</taxon>
        <taxon>Dikarya</taxon>
        <taxon>Ascomycota</taxon>
        <taxon>Pezizomycotina</taxon>
        <taxon>Eurotiomycetes</taxon>
        <taxon>Eurotiomycetidae</taxon>
        <taxon>Eurotiales</taxon>
        <taxon>Thermoascaceae</taxon>
        <taxon>Paecilomyces</taxon>
    </lineage>
</organism>
<proteinExistence type="inferred from homology"/>
<name>V5G271_BYSSN</name>
<evidence type="ECO:0000256" key="3">
    <source>
        <dbReference type="ARBA" id="ARBA00022827"/>
    </source>
</evidence>
<evidence type="ECO:0000256" key="1">
    <source>
        <dbReference type="ARBA" id="ARBA00005466"/>
    </source>
</evidence>
<dbReference type="Proteomes" id="UP000018001">
    <property type="component" value="Unassembled WGS sequence"/>
</dbReference>
<gene>
    <name evidence="6" type="ORF">PVAR5_7177</name>
</gene>
<dbReference type="InterPro" id="IPR006094">
    <property type="entry name" value="Oxid_FAD_bind_N"/>
</dbReference>
<sequence length="552" mass="61561">MHKFEKVNLHGRRHVFPAGVSLPDLDAELRKNNTYVGRPRDLRYLIYPPLVRFISPYINHDADMPESSSPVQYLFPDLPASETGRLSLESTALKGKVLYPDTIAYHTSVESYYFIDARLEPTCIVQPETADDVALAVSTLTASDRRQRCQFAIRSGGHTCWPGAANIEKGVTIDLTHMNSTTFHQENYTVSILPGARWASVYKTLHPLGVMVTGGRASSVGVGGITLGGGNSFFASRYGFVCDSVVVLANGEIINANNQTNPDLFRALKGGSNNFGIVTKFDFAAFESHELWGGVIVHDKSTTAQQIPAIVNFTNHVARDPYASLITSWHYSSSRGVSIVSNILDHTEPIEQVSIFNQVLVIPRVSSSIRLTNLHDLTEELELPRGLRSRFLTLTFKNDPRMIQKAVDLHDRSIEMAKARARTREWTFTTFFQPLPKLFSQHSVVRGGNILGLDRFDENLLLFLIVLSWQGTEDGTLFDSLGKAAIQDLDAYAREIGADNEFIYLNYADPSQNSLRSYGEENLAEIHRVAEKYDPEHIFQYQVPGGFKVSKA</sequence>
<accession>V5G271</accession>
<keyword evidence="7" id="KW-1185">Reference proteome</keyword>
<dbReference type="Gene3D" id="3.30.465.10">
    <property type="match status" value="1"/>
</dbReference>
<dbReference type="AlphaFoldDB" id="V5G271"/>
<feature type="domain" description="FAD-binding PCMH-type" evidence="5">
    <location>
        <begin position="117"/>
        <end position="288"/>
    </location>
</feature>
<dbReference type="PANTHER" id="PTHR42973">
    <property type="entry name" value="BINDING OXIDOREDUCTASE, PUTATIVE (AFU_ORTHOLOGUE AFUA_1G17690)-RELATED"/>
    <property type="match status" value="1"/>
</dbReference>
<evidence type="ECO:0000256" key="4">
    <source>
        <dbReference type="ARBA" id="ARBA00023002"/>
    </source>
</evidence>
<dbReference type="InterPro" id="IPR036318">
    <property type="entry name" value="FAD-bd_PCMH-like_sf"/>
</dbReference>
<dbReference type="OrthoDB" id="2151789at2759"/>
<evidence type="ECO:0000256" key="2">
    <source>
        <dbReference type="ARBA" id="ARBA00022630"/>
    </source>
</evidence>
<keyword evidence="2" id="KW-0285">Flavoprotein</keyword>
<dbReference type="GO" id="GO:0016491">
    <property type="term" value="F:oxidoreductase activity"/>
    <property type="evidence" value="ECO:0007669"/>
    <property type="project" value="UniProtKB-KW"/>
</dbReference>
<dbReference type="eggNOG" id="KOG1231">
    <property type="taxonomic scope" value="Eukaryota"/>
</dbReference>
<comment type="similarity">
    <text evidence="1">Belongs to the oxygen-dependent FAD-linked oxidoreductase family.</text>
</comment>
<dbReference type="InterPro" id="IPR050416">
    <property type="entry name" value="FAD-linked_Oxidoreductase"/>
</dbReference>
<dbReference type="PANTHER" id="PTHR42973:SF53">
    <property type="entry name" value="FAD-BINDING PCMH-TYPE DOMAIN-CONTAINING PROTEIN-RELATED"/>
    <property type="match status" value="1"/>
</dbReference>
<dbReference type="InterPro" id="IPR016169">
    <property type="entry name" value="FAD-bd_PCMH_sub2"/>
</dbReference>